<feature type="domain" description="Squalene cyclase C-terminal" evidence="4">
    <location>
        <begin position="277"/>
        <end position="522"/>
    </location>
</feature>
<dbReference type="Pfam" id="PF13243">
    <property type="entry name" value="SQHop_cyclase_C"/>
    <property type="match status" value="1"/>
</dbReference>
<evidence type="ECO:0008006" key="8">
    <source>
        <dbReference type="Google" id="ProtNLM"/>
    </source>
</evidence>
<name>A0ABS7FV52_9ACTN</name>
<comment type="similarity">
    <text evidence="2">Belongs to the terpene cyclase/mutase family.</text>
</comment>
<evidence type="ECO:0000313" key="7">
    <source>
        <dbReference type="Proteomes" id="UP000774570"/>
    </source>
</evidence>
<reference evidence="6 7" key="1">
    <citation type="submission" date="2021-07" db="EMBL/GenBank/DDBJ databases">
        <title>Actinomadura sp. PM05-2 isolated from lichen.</title>
        <authorList>
            <person name="Somphong A."/>
            <person name="Phongsopitanun W."/>
            <person name="Tanasupawat S."/>
            <person name="Peongsungnone V."/>
        </authorList>
    </citation>
    <scope>NUCLEOTIDE SEQUENCE [LARGE SCALE GENOMIC DNA]</scope>
    <source>
        <strain evidence="6 7">PM05-2</strain>
    </source>
</reference>
<keyword evidence="7" id="KW-1185">Reference proteome</keyword>
<dbReference type="PANTHER" id="PTHR11764:SF20">
    <property type="entry name" value="LANOSTEROL SYNTHASE"/>
    <property type="match status" value="1"/>
</dbReference>
<feature type="domain" description="Squalene cyclase N-terminal" evidence="5">
    <location>
        <begin position="18"/>
        <end position="170"/>
    </location>
</feature>
<dbReference type="Pfam" id="PF13249">
    <property type="entry name" value="SQHop_cyclase_N"/>
    <property type="match status" value="1"/>
</dbReference>
<accession>A0ABS7FV52</accession>
<dbReference type="InterPro" id="IPR032696">
    <property type="entry name" value="SQ_cyclase_C"/>
</dbReference>
<evidence type="ECO:0000256" key="2">
    <source>
        <dbReference type="ARBA" id="ARBA00009755"/>
    </source>
</evidence>
<evidence type="ECO:0000259" key="5">
    <source>
        <dbReference type="Pfam" id="PF13249"/>
    </source>
</evidence>
<dbReference type="Proteomes" id="UP000774570">
    <property type="component" value="Unassembled WGS sequence"/>
</dbReference>
<dbReference type="RefSeq" id="WP_220167515.1">
    <property type="nucleotide sequence ID" value="NZ_JAIBOA010000010.1"/>
</dbReference>
<dbReference type="Gene3D" id="1.50.10.20">
    <property type="match status" value="2"/>
</dbReference>
<protein>
    <recommendedName>
        <fullName evidence="8">Squalene--hopene cyclase</fullName>
    </recommendedName>
</protein>
<dbReference type="SUPFAM" id="SSF48239">
    <property type="entry name" value="Terpenoid cyclases/Protein prenyltransferases"/>
    <property type="match status" value="2"/>
</dbReference>
<dbReference type="InterPro" id="IPR032697">
    <property type="entry name" value="SQ_cyclase_N"/>
</dbReference>
<organism evidence="6 7">
    <name type="scientific">Actinomadura parmotrematis</name>
    <dbReference type="NCBI Taxonomy" id="2864039"/>
    <lineage>
        <taxon>Bacteria</taxon>
        <taxon>Bacillati</taxon>
        <taxon>Actinomycetota</taxon>
        <taxon>Actinomycetes</taxon>
        <taxon>Streptosporangiales</taxon>
        <taxon>Thermomonosporaceae</taxon>
        <taxon>Actinomadura</taxon>
    </lineage>
</organism>
<proteinExistence type="inferred from homology"/>
<gene>
    <name evidence="6" type="ORF">K1Y72_18075</name>
</gene>
<evidence type="ECO:0000256" key="3">
    <source>
        <dbReference type="ARBA" id="ARBA00022737"/>
    </source>
</evidence>
<dbReference type="PANTHER" id="PTHR11764">
    <property type="entry name" value="TERPENE CYCLASE/MUTASE FAMILY MEMBER"/>
    <property type="match status" value="1"/>
</dbReference>
<keyword evidence="3" id="KW-0677">Repeat</keyword>
<dbReference type="InterPro" id="IPR018333">
    <property type="entry name" value="Squalene_cyclase"/>
</dbReference>
<comment type="pathway">
    <text evidence="1">Secondary metabolite biosynthesis; hopanoid biosynthesis.</text>
</comment>
<dbReference type="InterPro" id="IPR008930">
    <property type="entry name" value="Terpenoid_cyclase/PrenylTrfase"/>
</dbReference>
<evidence type="ECO:0000259" key="4">
    <source>
        <dbReference type="Pfam" id="PF13243"/>
    </source>
</evidence>
<comment type="caution">
    <text evidence="6">The sequence shown here is derived from an EMBL/GenBank/DDBJ whole genome shotgun (WGS) entry which is preliminary data.</text>
</comment>
<evidence type="ECO:0000313" key="6">
    <source>
        <dbReference type="EMBL" id="MBW8484296.1"/>
    </source>
</evidence>
<sequence>MTAPRVTPAKPDLDGALAAAVAGLWSAQRPDGSWEGYLPSSAVSTAAVVIALHVADPAGSAALIDGGLDWIVAEQNADGGWGDVPGGPSSVNGTAITLSALHAVRPSARAEIERGRAALEALGGEAAIEDLTKATLNVIVRVYLIFAGLWDPARVKRIPIEIVLLPHRLHQRVSFILPGIYSWAIMQVHTREFGRVRSRINARAEERTLAYLREMLAFEGPDGGSEESAFMVALIVFGLALAGVGDDIVQHYLRYLRNAVRADGSWPIDRDLELSGTCYASQGMQAAGLGGDARLRPAIDWIKASQRREPLFATGCPPGGWGWAMPSSWPDVDDTSLAVATLAGFGVPADDPHVRGGVDWLHAMRNRNGSWGCFIRNGRTMFDAPCAALTGHAILALEAVGGDHRLDRAVRWLARHQNADGSMSCVWFRDTAAGTAHVLEALGRLGLGDHPVARGCARWLLAHQSPDGGWGDGHGAASSAEETAWALLGLAATGRADEPAAASAAAWLAAHQRADGGWDGSQVGYYYNGLTYWCDTMVNGYAVQALARYLT</sequence>
<evidence type="ECO:0000256" key="1">
    <source>
        <dbReference type="ARBA" id="ARBA00004999"/>
    </source>
</evidence>
<dbReference type="EMBL" id="JAIBOA010000010">
    <property type="protein sequence ID" value="MBW8484296.1"/>
    <property type="molecule type" value="Genomic_DNA"/>
</dbReference>